<evidence type="ECO:0000256" key="7">
    <source>
        <dbReference type="SAM" id="SignalP"/>
    </source>
</evidence>
<comment type="caution">
    <text evidence="9">The sequence shown here is derived from an EMBL/GenBank/DDBJ whole genome shotgun (WGS) entry which is preliminary data.</text>
</comment>
<feature type="chain" id="PRO_5007103957" evidence="7">
    <location>
        <begin position="35"/>
        <end position="143"/>
    </location>
</feature>
<evidence type="ECO:0000256" key="6">
    <source>
        <dbReference type="ARBA" id="ARBA00023157"/>
    </source>
</evidence>
<reference evidence="9 10" key="1">
    <citation type="submission" date="2015-10" db="EMBL/GenBank/DDBJ databases">
        <title>Draft genome sequence of Streptomyces corchorusii DSM 40340, type strain for the species Streptomyces corchorusii.</title>
        <authorList>
            <person name="Ruckert C."/>
            <person name="Winkler A."/>
            <person name="Kalinowski J."/>
            <person name="Kampfer P."/>
            <person name="Glaeser S."/>
        </authorList>
    </citation>
    <scope>NUCLEOTIDE SEQUENCE [LARGE SCALE GENOMIC DNA]</scope>
    <source>
        <strain evidence="9 10">DSM 40340</strain>
    </source>
</reference>
<dbReference type="GO" id="GO:0008233">
    <property type="term" value="F:peptidase activity"/>
    <property type="evidence" value="ECO:0007669"/>
    <property type="project" value="UniProtKB-KW"/>
</dbReference>
<evidence type="ECO:0000313" key="10">
    <source>
        <dbReference type="Proteomes" id="UP000053398"/>
    </source>
</evidence>
<dbReference type="EMBL" id="LMWP01000005">
    <property type="protein sequence ID" value="KUN31440.1"/>
    <property type="molecule type" value="Genomic_DNA"/>
</dbReference>
<dbReference type="AlphaFoldDB" id="A0A101QKE5"/>
<proteinExistence type="inferred from homology"/>
<keyword evidence="9" id="KW-0645">Protease</keyword>
<dbReference type="InterPro" id="IPR023549">
    <property type="entry name" value="Subtilisin_inhibitor"/>
</dbReference>
<evidence type="ECO:0000256" key="5">
    <source>
        <dbReference type="ARBA" id="ARBA00022900"/>
    </source>
</evidence>
<evidence type="ECO:0000313" key="9">
    <source>
        <dbReference type="EMBL" id="KUN31440.1"/>
    </source>
</evidence>
<sequence length="143" mass="15008">MPMQRGMTYITRAAAAAGALLTAAGLLTAGPAQAAFRDGFSGNWLYLTVTKGDARSSDTRGTLLLCEPPQGHARASEACAELTAAGGAIDRIPAKQVFCPMIFAPVTVHARGRWDGRPVDFQDTYTSACVMRARTGSVFALDG</sequence>
<keyword evidence="10" id="KW-1185">Reference proteome</keyword>
<gene>
    <name evidence="9" type="ORF">AQJ11_04310</name>
</gene>
<keyword evidence="9" id="KW-0378">Hydrolase</keyword>
<accession>A0A101QKE5</accession>
<evidence type="ECO:0000259" key="8">
    <source>
        <dbReference type="Pfam" id="PF00720"/>
    </source>
</evidence>
<keyword evidence="6" id="KW-1015">Disulfide bond</keyword>
<evidence type="ECO:0000256" key="2">
    <source>
        <dbReference type="ARBA" id="ARBA00010472"/>
    </source>
</evidence>
<dbReference type="GO" id="GO:0004867">
    <property type="term" value="F:serine-type endopeptidase inhibitor activity"/>
    <property type="evidence" value="ECO:0007669"/>
    <property type="project" value="UniProtKB-KW"/>
</dbReference>
<organism evidence="9 10">
    <name type="scientific">Streptomyces corchorusii</name>
    <name type="common">Streptomyces chibaensis</name>
    <dbReference type="NCBI Taxonomy" id="1903"/>
    <lineage>
        <taxon>Bacteria</taxon>
        <taxon>Bacillati</taxon>
        <taxon>Actinomycetota</taxon>
        <taxon>Actinomycetes</taxon>
        <taxon>Kitasatosporales</taxon>
        <taxon>Streptomycetaceae</taxon>
        <taxon>Streptomyces</taxon>
    </lineage>
</organism>
<dbReference type="Pfam" id="PF00720">
    <property type="entry name" value="SSI"/>
    <property type="match status" value="1"/>
</dbReference>
<feature type="signal peptide" evidence="7">
    <location>
        <begin position="1"/>
        <end position="34"/>
    </location>
</feature>
<keyword evidence="4" id="KW-0646">Protease inhibitor</keyword>
<dbReference type="InterPro" id="IPR020054">
    <property type="entry name" value="Prot_inh_SSI_I16_CS"/>
</dbReference>
<dbReference type="InterPro" id="IPR036819">
    <property type="entry name" value="Subtilisin_inhibitor-like_sf"/>
</dbReference>
<evidence type="ECO:0000256" key="4">
    <source>
        <dbReference type="ARBA" id="ARBA00022690"/>
    </source>
</evidence>
<dbReference type="GO" id="GO:0006508">
    <property type="term" value="P:proteolysis"/>
    <property type="evidence" value="ECO:0007669"/>
    <property type="project" value="UniProtKB-KW"/>
</dbReference>
<dbReference type="SUPFAM" id="SSF55399">
    <property type="entry name" value="Subtilisin inhibitor"/>
    <property type="match status" value="1"/>
</dbReference>
<evidence type="ECO:0000256" key="1">
    <source>
        <dbReference type="ARBA" id="ARBA00004613"/>
    </source>
</evidence>
<keyword evidence="3" id="KW-0964">Secreted</keyword>
<name>A0A101QKE5_STRCK</name>
<feature type="domain" description="Subtilisin inhibitor" evidence="8">
    <location>
        <begin position="44"/>
        <end position="126"/>
    </location>
</feature>
<keyword evidence="5" id="KW-0722">Serine protease inhibitor</keyword>
<dbReference type="GO" id="GO:0005576">
    <property type="term" value="C:extracellular region"/>
    <property type="evidence" value="ECO:0007669"/>
    <property type="project" value="UniProtKB-SubCell"/>
</dbReference>
<dbReference type="Gene3D" id="3.30.350.10">
    <property type="entry name" value="Subtilisin inhibitor-like"/>
    <property type="match status" value="1"/>
</dbReference>
<dbReference type="Proteomes" id="UP000053398">
    <property type="component" value="Unassembled WGS sequence"/>
</dbReference>
<dbReference type="PROSITE" id="PS00999">
    <property type="entry name" value="SSI"/>
    <property type="match status" value="1"/>
</dbReference>
<evidence type="ECO:0000256" key="3">
    <source>
        <dbReference type="ARBA" id="ARBA00022525"/>
    </source>
</evidence>
<comment type="similarity">
    <text evidence="2">Belongs to the protease inhibitor I16 (SSI) family.</text>
</comment>
<comment type="subcellular location">
    <subcellularLocation>
        <location evidence="1">Secreted</location>
    </subcellularLocation>
</comment>
<protein>
    <submittedName>
        <fullName evidence="9">Serine protease</fullName>
    </submittedName>
</protein>
<keyword evidence="7" id="KW-0732">Signal</keyword>